<evidence type="ECO:0000313" key="3">
    <source>
        <dbReference type="EMBL" id="OGE09090.1"/>
    </source>
</evidence>
<dbReference type="STRING" id="1797729.A3A60_01360"/>
<dbReference type="EMBL" id="MFBS01000025">
    <property type="protein sequence ID" value="OGE09090.1"/>
    <property type="molecule type" value="Genomic_DNA"/>
</dbReference>
<feature type="signal peptide" evidence="2">
    <location>
        <begin position="1"/>
        <end position="18"/>
    </location>
</feature>
<feature type="chain" id="PRO_5009518844" evidence="2">
    <location>
        <begin position="19"/>
        <end position="200"/>
    </location>
</feature>
<name>A0A1F5HYF1_9BACT</name>
<feature type="region of interest" description="Disordered" evidence="1">
    <location>
        <begin position="140"/>
        <end position="169"/>
    </location>
</feature>
<proteinExistence type="predicted"/>
<gene>
    <name evidence="3" type="ORF">A3A60_01360</name>
</gene>
<reference evidence="3 4" key="1">
    <citation type="journal article" date="2016" name="Nat. Commun.">
        <title>Thousands of microbial genomes shed light on interconnected biogeochemical processes in an aquifer system.</title>
        <authorList>
            <person name="Anantharaman K."/>
            <person name="Brown C.T."/>
            <person name="Hug L.A."/>
            <person name="Sharon I."/>
            <person name="Castelle C.J."/>
            <person name="Probst A.J."/>
            <person name="Thomas B.C."/>
            <person name="Singh A."/>
            <person name="Wilkins M.J."/>
            <person name="Karaoz U."/>
            <person name="Brodie E.L."/>
            <person name="Williams K.H."/>
            <person name="Hubbard S.S."/>
            <person name="Banfield J.F."/>
        </authorList>
    </citation>
    <scope>NUCLEOTIDE SEQUENCE [LARGE SCALE GENOMIC DNA]</scope>
</reference>
<feature type="compositionally biased region" description="Polar residues" evidence="1">
    <location>
        <begin position="156"/>
        <end position="169"/>
    </location>
</feature>
<protein>
    <submittedName>
        <fullName evidence="3">Uncharacterized protein</fullName>
    </submittedName>
</protein>
<comment type="caution">
    <text evidence="3">The sequence shown here is derived from an EMBL/GenBank/DDBJ whole genome shotgun (WGS) entry which is preliminary data.</text>
</comment>
<dbReference type="Proteomes" id="UP000179227">
    <property type="component" value="Unassembled WGS sequence"/>
</dbReference>
<accession>A0A1F5HYF1</accession>
<sequence>MKIILPLISLLISFFVFAPGAFAGSNLEVSDRSSFATPVRDFRGGQTIHVRINARAVSPSASSKLNLRDNEYNLLNSFSLSRDGSYFSTVIPAPYNPGYYSLEAAITGIGSNVTSVKTIKVGEVNGASVKVNINSKVQGESISYSSQDESEKDSGDSVQSSPDLSPSPSAETQVYVAVKQTFWQSAGDFFKKIWGFVFGG</sequence>
<keyword evidence="2" id="KW-0732">Signal</keyword>
<evidence type="ECO:0000256" key="1">
    <source>
        <dbReference type="SAM" id="MobiDB-lite"/>
    </source>
</evidence>
<evidence type="ECO:0000256" key="2">
    <source>
        <dbReference type="SAM" id="SignalP"/>
    </source>
</evidence>
<evidence type="ECO:0000313" key="4">
    <source>
        <dbReference type="Proteomes" id="UP000179227"/>
    </source>
</evidence>
<dbReference type="AlphaFoldDB" id="A0A1F5HYF1"/>
<organism evidence="3 4">
    <name type="scientific">Candidatus Curtissbacteria bacterium RIFCSPLOWO2_01_FULL_42_26</name>
    <dbReference type="NCBI Taxonomy" id="1797729"/>
    <lineage>
        <taxon>Bacteria</taxon>
        <taxon>Candidatus Curtissiibacteriota</taxon>
    </lineage>
</organism>